<dbReference type="PRINTS" id="PR00303">
    <property type="entry name" value="SECYTRNLCASE"/>
</dbReference>
<dbReference type="EMBL" id="MZGJ01000003">
    <property type="protein sequence ID" value="OQX51472.1"/>
    <property type="molecule type" value="Genomic_DNA"/>
</dbReference>
<feature type="transmembrane region" description="Helical" evidence="10">
    <location>
        <begin position="358"/>
        <end position="379"/>
    </location>
</feature>
<evidence type="ECO:0000256" key="6">
    <source>
        <dbReference type="ARBA" id="ARBA00022989"/>
    </source>
</evidence>
<protein>
    <recommendedName>
        <fullName evidence="9 10">Protein translocase subunit SecY</fullName>
    </recommendedName>
</protein>
<dbReference type="GO" id="GO:0043952">
    <property type="term" value="P:protein transport by the Sec complex"/>
    <property type="evidence" value="ECO:0007669"/>
    <property type="project" value="UniProtKB-UniRule"/>
</dbReference>
<evidence type="ECO:0000256" key="2">
    <source>
        <dbReference type="ARBA" id="ARBA00005751"/>
    </source>
</evidence>
<dbReference type="InterPro" id="IPR002208">
    <property type="entry name" value="SecY/SEC61-alpha"/>
</dbReference>
<dbReference type="HAMAP" id="MF_01465">
    <property type="entry name" value="SecY"/>
    <property type="match status" value="1"/>
</dbReference>
<evidence type="ECO:0000256" key="13">
    <source>
        <dbReference type="RuleBase" id="RU004349"/>
    </source>
</evidence>
<reference evidence="15" key="1">
    <citation type="submission" date="2017-03" db="EMBL/GenBank/DDBJ databases">
        <title>Novel pathways for hydrocarbon cycling and metabolic interdependencies in hydrothermal sediment communities.</title>
        <authorList>
            <person name="Dombrowski N."/>
            <person name="Seitz K."/>
            <person name="Teske A."/>
            <person name="Baker B."/>
        </authorList>
    </citation>
    <scope>NUCLEOTIDE SEQUENCE [LARGE SCALE GENOMIC DNA]</scope>
</reference>
<dbReference type="GO" id="GO:0065002">
    <property type="term" value="P:intracellular protein transmembrane transport"/>
    <property type="evidence" value="ECO:0007669"/>
    <property type="project" value="UniProtKB-UniRule"/>
</dbReference>
<dbReference type="PANTHER" id="PTHR10906">
    <property type="entry name" value="SECY/SEC61-ALPHA FAMILY MEMBER"/>
    <property type="match status" value="1"/>
</dbReference>
<dbReference type="PROSITE" id="PS00755">
    <property type="entry name" value="SECY_1"/>
    <property type="match status" value="1"/>
</dbReference>
<evidence type="ECO:0000256" key="7">
    <source>
        <dbReference type="ARBA" id="ARBA00023010"/>
    </source>
</evidence>
<dbReference type="STRING" id="1968527.B5M47_00530"/>
<evidence type="ECO:0000256" key="9">
    <source>
        <dbReference type="ARBA" id="ARBA00039733"/>
    </source>
</evidence>
<name>A0A1W9NZN7_UNCC3</name>
<feature type="transmembrane region" description="Helical" evidence="10">
    <location>
        <begin position="204"/>
        <end position="223"/>
    </location>
</feature>
<dbReference type="FunFam" id="1.10.3370.10:FF:000001">
    <property type="entry name" value="Preprotein translocase subunit SecY"/>
    <property type="match status" value="1"/>
</dbReference>
<dbReference type="PIRSF" id="PIRSF004557">
    <property type="entry name" value="SecY"/>
    <property type="match status" value="1"/>
</dbReference>
<comment type="subcellular location">
    <subcellularLocation>
        <location evidence="10">Cell membrane</location>
        <topology evidence="10">Multi-pass membrane protein</topology>
    </subcellularLocation>
    <subcellularLocation>
        <location evidence="1 12">Membrane</location>
        <topology evidence="1 12">Multi-pass membrane protein</topology>
    </subcellularLocation>
</comment>
<keyword evidence="4 10" id="KW-0812">Transmembrane</keyword>
<evidence type="ECO:0000256" key="10">
    <source>
        <dbReference type="HAMAP-Rule" id="MF_01465"/>
    </source>
</evidence>
<feature type="transmembrane region" description="Helical" evidence="10">
    <location>
        <begin position="264"/>
        <end position="284"/>
    </location>
</feature>
<feature type="transmembrane region" description="Helical" evidence="10">
    <location>
        <begin position="143"/>
        <end position="164"/>
    </location>
</feature>
<sequence length="424" mass="46602">MIATLRSIFRNQELRNKLLLTMMVITVFRFLAHIPLPGVDIKAFRDLFARNAFLGLLNMFSGGALSNFSVVALGLNPFINATIVLQLLTMVFPSLEKMAKEDKDGQRKINQYARILTVPLALVQSLGIYFLLRNQGIVAELSWSRVAMMMISLVTGAVFMIWLGELVNEHGVGNGISVLIFTGILSGMSVSFVQTLLVQTGRDFFNLILFLAMVVSVIGGIVLTSEAQREVPIQYAQRVRGRKIYGGQATHLPLRLNQAGVMPIIFAMSLLLLPNMAASFLSNVSWGWISSLSQAVVEVLSNQLVYGILYFLLVVGFTYFYTAVQFNPQEVAENIQKQGGFIPGIRPGRATVDFLNRVVGRITLVGAVFLGLIAVLPMITPKVTGVATMRLGGTGILIVVSVIVETAKQLESMMVMRDYDGFLK</sequence>
<evidence type="ECO:0000256" key="12">
    <source>
        <dbReference type="RuleBase" id="RU003484"/>
    </source>
</evidence>
<feature type="transmembrane region" description="Helical" evidence="10">
    <location>
        <begin position="304"/>
        <end position="324"/>
    </location>
</feature>
<evidence type="ECO:0000256" key="8">
    <source>
        <dbReference type="ARBA" id="ARBA00023136"/>
    </source>
</evidence>
<keyword evidence="6 10" id="KW-1133">Transmembrane helix</keyword>
<gene>
    <name evidence="10" type="primary">secY</name>
    <name evidence="14" type="ORF">B5M47_00530</name>
</gene>
<evidence type="ECO:0000256" key="11">
    <source>
        <dbReference type="RuleBase" id="RU000537"/>
    </source>
</evidence>
<feature type="transmembrane region" description="Helical" evidence="10">
    <location>
        <begin position="71"/>
        <end position="92"/>
    </location>
</feature>
<dbReference type="GO" id="GO:0005886">
    <property type="term" value="C:plasma membrane"/>
    <property type="evidence" value="ECO:0007669"/>
    <property type="project" value="UniProtKB-SubCell"/>
</dbReference>
<comment type="similarity">
    <text evidence="2 10 13">Belongs to the SecY/SEC61-alpha family.</text>
</comment>
<dbReference type="NCBIfam" id="TIGR00967">
    <property type="entry name" value="3a0501s007"/>
    <property type="match status" value="1"/>
</dbReference>
<evidence type="ECO:0000256" key="5">
    <source>
        <dbReference type="ARBA" id="ARBA00022927"/>
    </source>
</evidence>
<feature type="transmembrane region" description="Helical" evidence="10">
    <location>
        <begin position="176"/>
        <end position="198"/>
    </location>
</feature>
<dbReference type="InterPro" id="IPR023201">
    <property type="entry name" value="SecY_dom_sf"/>
</dbReference>
<accession>A0A1W9NZN7</accession>
<keyword evidence="8 10" id="KW-0472">Membrane</keyword>
<comment type="subunit">
    <text evidence="10">Component of the Sec protein translocase complex. Heterotrimer consisting of SecY, SecE and SecG subunits. The heterotrimers can form oligomers, although 1 heterotrimer is thought to be able to translocate proteins. Interacts with the ribosome. Interacts with SecDF, and other proteins may be involved. Interacts with SecA.</text>
</comment>
<evidence type="ECO:0000256" key="4">
    <source>
        <dbReference type="ARBA" id="ARBA00022692"/>
    </source>
</evidence>
<comment type="caution">
    <text evidence="14">The sequence shown here is derived from an EMBL/GenBank/DDBJ whole genome shotgun (WGS) entry which is preliminary data.</text>
</comment>
<keyword evidence="10" id="KW-1003">Cell membrane</keyword>
<keyword evidence="7 10" id="KW-0811">Translocation</keyword>
<dbReference type="PROSITE" id="PS00756">
    <property type="entry name" value="SECY_2"/>
    <property type="match status" value="1"/>
</dbReference>
<proteinExistence type="inferred from homology"/>
<feature type="transmembrane region" description="Helical" evidence="10">
    <location>
        <begin position="112"/>
        <end position="131"/>
    </location>
</feature>
<feature type="transmembrane region" description="Helical" evidence="10">
    <location>
        <begin position="385"/>
        <end position="407"/>
    </location>
</feature>
<organism evidence="14 15">
    <name type="scientific">candidate division CPR3 bacterium 4484_211</name>
    <dbReference type="NCBI Taxonomy" id="1968527"/>
    <lineage>
        <taxon>Bacteria</taxon>
        <taxon>Bacteria division CPR3</taxon>
    </lineage>
</organism>
<comment type="function">
    <text evidence="10 11">The central subunit of the protein translocation channel SecYEG. Consists of two halves formed by TMs 1-5 and 6-10. These two domains form a lateral gate at the front which open onto the bilayer between TMs 2 and 7, and are clamped together by SecE at the back. The channel is closed by both a pore ring composed of hydrophobic SecY resides and a short helix (helix 2A) on the extracellular side of the membrane which forms a plug. The plug probably moves laterally to allow the channel to open. The ring and the pore may move independently.</text>
</comment>
<evidence type="ECO:0000256" key="3">
    <source>
        <dbReference type="ARBA" id="ARBA00022448"/>
    </source>
</evidence>
<dbReference type="SUPFAM" id="SSF103491">
    <property type="entry name" value="Preprotein translocase SecY subunit"/>
    <property type="match status" value="1"/>
</dbReference>
<dbReference type="Gene3D" id="1.10.3370.10">
    <property type="entry name" value="SecY subunit domain"/>
    <property type="match status" value="1"/>
</dbReference>
<dbReference type="AlphaFoldDB" id="A0A1W9NZN7"/>
<dbReference type="GO" id="GO:0006605">
    <property type="term" value="P:protein targeting"/>
    <property type="evidence" value="ECO:0007669"/>
    <property type="project" value="UniProtKB-UniRule"/>
</dbReference>
<evidence type="ECO:0000313" key="15">
    <source>
        <dbReference type="Proteomes" id="UP000192520"/>
    </source>
</evidence>
<dbReference type="Proteomes" id="UP000192520">
    <property type="component" value="Unassembled WGS sequence"/>
</dbReference>
<keyword evidence="3 10" id="KW-0813">Transport</keyword>
<dbReference type="InterPro" id="IPR030659">
    <property type="entry name" value="SecY_CS"/>
</dbReference>
<evidence type="ECO:0000256" key="1">
    <source>
        <dbReference type="ARBA" id="ARBA00004141"/>
    </source>
</evidence>
<evidence type="ECO:0000313" key="14">
    <source>
        <dbReference type="EMBL" id="OQX51472.1"/>
    </source>
</evidence>
<keyword evidence="5 10" id="KW-0653">Protein transport</keyword>
<feature type="transmembrane region" description="Helical" evidence="10">
    <location>
        <begin position="18"/>
        <end position="36"/>
    </location>
</feature>
<dbReference type="Pfam" id="PF00344">
    <property type="entry name" value="SecY"/>
    <property type="match status" value="1"/>
</dbReference>
<dbReference type="InterPro" id="IPR026593">
    <property type="entry name" value="SecY"/>
</dbReference>